<evidence type="ECO:0000259" key="1">
    <source>
        <dbReference type="Pfam" id="PF00535"/>
    </source>
</evidence>
<comment type="caution">
    <text evidence="2">The sequence shown here is derived from an EMBL/GenBank/DDBJ whole genome shotgun (WGS) entry which is preliminary data.</text>
</comment>
<evidence type="ECO:0000313" key="3">
    <source>
        <dbReference type="Proteomes" id="UP000468717"/>
    </source>
</evidence>
<dbReference type="GO" id="GO:0016758">
    <property type="term" value="F:hexosyltransferase activity"/>
    <property type="evidence" value="ECO:0007669"/>
    <property type="project" value="UniProtKB-ARBA"/>
</dbReference>
<organism evidence="2 3">
    <name type="scientific">Janthinobacterium violaceinigrum</name>
    <dbReference type="NCBI Taxonomy" id="2654252"/>
    <lineage>
        <taxon>Bacteria</taxon>
        <taxon>Pseudomonadati</taxon>
        <taxon>Pseudomonadota</taxon>
        <taxon>Betaproteobacteria</taxon>
        <taxon>Burkholderiales</taxon>
        <taxon>Oxalobacteraceae</taxon>
        <taxon>Janthinobacterium</taxon>
    </lineage>
</organism>
<sequence length="351" mass="40265">MSESRRKFSICIPAYNRAVHLPALLDSIYAQNFKDFEIVICEDQSRERPLISEIANRYAERYPKTLTYIENSENLGYDANVRNIIANAKGEYCFFMGNDDLMCSGALATVAAGISRHKNVGLVLKSYAWFDNTPDKINQVVRYFNEERVLQAGKEAISICFRRVGVLSGLILHRDAAEKAATSEFDGTLYYQMHITSEVLAEMNAVCLPDVLVLSRNSEAPEFGNSSREKGKYTPGVYTPEARLNMISGIIRIVTALDHRRNLDMKDEVMRDYANYFYPYIRDQLNLPIKKFYNLYRNFGKMGFSRYPMFHLYFIVCYLLGQNGFDKVTGIIRKKLGTSLQIGLRKSRVNR</sequence>
<dbReference type="CDD" id="cd00761">
    <property type="entry name" value="Glyco_tranf_GTA_type"/>
    <property type="match status" value="1"/>
</dbReference>
<protein>
    <submittedName>
        <fullName evidence="2">Glycosyltransferase</fullName>
    </submittedName>
</protein>
<name>A0A6I1IA67_9BURK</name>
<keyword evidence="2" id="KW-0808">Transferase</keyword>
<dbReference type="RefSeq" id="WP_152282110.1">
    <property type="nucleotide sequence ID" value="NZ_WFLI01000007.1"/>
</dbReference>
<feature type="domain" description="Glycosyltransferase 2-like" evidence="1">
    <location>
        <begin position="9"/>
        <end position="139"/>
    </location>
</feature>
<dbReference type="SUPFAM" id="SSF53448">
    <property type="entry name" value="Nucleotide-diphospho-sugar transferases"/>
    <property type="match status" value="1"/>
</dbReference>
<proteinExistence type="predicted"/>
<dbReference type="EMBL" id="WFLI01000007">
    <property type="protein sequence ID" value="KAB8065336.1"/>
    <property type="molecule type" value="Genomic_DNA"/>
</dbReference>
<dbReference type="Gene3D" id="3.90.550.10">
    <property type="entry name" value="Spore Coat Polysaccharide Biosynthesis Protein SpsA, Chain A"/>
    <property type="match status" value="1"/>
</dbReference>
<keyword evidence="3" id="KW-1185">Reference proteome</keyword>
<accession>A0A6I1IA67</accession>
<gene>
    <name evidence="2" type="ORF">GCN75_08125</name>
</gene>
<dbReference type="InterPro" id="IPR029044">
    <property type="entry name" value="Nucleotide-diphossugar_trans"/>
</dbReference>
<dbReference type="InterPro" id="IPR001173">
    <property type="entry name" value="Glyco_trans_2-like"/>
</dbReference>
<dbReference type="AlphaFoldDB" id="A0A6I1IA67"/>
<evidence type="ECO:0000313" key="2">
    <source>
        <dbReference type="EMBL" id="KAB8065336.1"/>
    </source>
</evidence>
<dbReference type="PANTHER" id="PTHR22916">
    <property type="entry name" value="GLYCOSYLTRANSFERASE"/>
    <property type="match status" value="1"/>
</dbReference>
<dbReference type="Pfam" id="PF00535">
    <property type="entry name" value="Glycos_transf_2"/>
    <property type="match status" value="1"/>
</dbReference>
<reference evidence="2 3" key="1">
    <citation type="submission" date="2019-10" db="EMBL/GenBank/DDBJ databases">
        <title>Three novel species isolated from a subtropical stream in China.</title>
        <authorList>
            <person name="Lu H."/>
        </authorList>
    </citation>
    <scope>NUCLEOTIDE SEQUENCE [LARGE SCALE GENOMIC DNA]</scope>
    <source>
        <strain evidence="2 3">FT13W</strain>
    </source>
</reference>
<dbReference type="Proteomes" id="UP000468717">
    <property type="component" value="Unassembled WGS sequence"/>
</dbReference>